<keyword evidence="10" id="KW-1185">Reference proteome</keyword>
<evidence type="ECO:0000256" key="3">
    <source>
        <dbReference type="PROSITE-ProRule" id="PRU00192"/>
    </source>
</evidence>
<feature type="region of interest" description="Disordered" evidence="4">
    <location>
        <begin position="96"/>
        <end position="115"/>
    </location>
</feature>
<dbReference type="SMART" id="SM00326">
    <property type="entry name" value="SH3"/>
    <property type="match status" value="1"/>
</dbReference>
<dbReference type="PANTHER" id="PTHR23122">
    <property type="entry name" value="MEMBRANE-ASSOCIATED GUANYLATE KINASE MAGUK"/>
    <property type="match status" value="1"/>
</dbReference>
<dbReference type="PROSITE" id="PS50002">
    <property type="entry name" value="SH3"/>
    <property type="match status" value="1"/>
</dbReference>
<dbReference type="SUPFAM" id="SSF101288">
    <property type="entry name" value="L27 domain"/>
    <property type="match status" value="1"/>
</dbReference>
<comment type="caution">
    <text evidence="9">The sequence shown here is derived from an EMBL/GenBank/DDBJ whole genome shotgun (WGS) entry which is preliminary data.</text>
</comment>
<feature type="domain" description="SH3" evidence="5">
    <location>
        <begin position="365"/>
        <end position="435"/>
    </location>
</feature>
<evidence type="ECO:0000259" key="7">
    <source>
        <dbReference type="PROSITE" id="PS50106"/>
    </source>
</evidence>
<comment type="similarity">
    <text evidence="1">Belongs to the MAGUK family.</text>
</comment>
<dbReference type="InterPro" id="IPR004172">
    <property type="entry name" value="L27_dom"/>
</dbReference>
<dbReference type="PROSITE" id="PS00856">
    <property type="entry name" value="GUANYLATE_KINASE_1"/>
    <property type="match status" value="1"/>
</dbReference>
<dbReference type="SMART" id="SM00569">
    <property type="entry name" value="L27"/>
    <property type="match status" value="2"/>
</dbReference>
<dbReference type="CDD" id="cd11862">
    <property type="entry name" value="SH3_MPP"/>
    <property type="match status" value="1"/>
</dbReference>
<dbReference type="Pfam" id="PF02828">
    <property type="entry name" value="L27"/>
    <property type="match status" value="1"/>
</dbReference>
<dbReference type="PROSITE" id="PS50106">
    <property type="entry name" value="PDZ"/>
    <property type="match status" value="1"/>
</dbReference>
<evidence type="ECO:0000259" key="5">
    <source>
        <dbReference type="PROSITE" id="PS50002"/>
    </source>
</evidence>
<dbReference type="SMART" id="SM00228">
    <property type="entry name" value="PDZ"/>
    <property type="match status" value="1"/>
</dbReference>
<dbReference type="SMART" id="SM00072">
    <property type="entry name" value="GuKc"/>
    <property type="match status" value="1"/>
</dbReference>
<dbReference type="InterPro" id="IPR008145">
    <property type="entry name" value="GK/Ca_channel_bsu"/>
</dbReference>
<dbReference type="SUPFAM" id="SSF52540">
    <property type="entry name" value="P-loop containing nucleoside triphosphate hydrolases"/>
    <property type="match status" value="1"/>
</dbReference>
<dbReference type="Gene3D" id="3.40.50.300">
    <property type="entry name" value="P-loop containing nucleotide triphosphate hydrolases"/>
    <property type="match status" value="2"/>
</dbReference>
<dbReference type="Gene3D" id="2.30.30.40">
    <property type="entry name" value="SH3 Domains"/>
    <property type="match status" value="1"/>
</dbReference>
<feature type="domain" description="L27" evidence="8">
    <location>
        <begin position="198"/>
        <end position="256"/>
    </location>
</feature>
<dbReference type="InterPro" id="IPR020590">
    <property type="entry name" value="Guanylate_kinase_CS"/>
</dbReference>
<evidence type="ECO:0000313" key="10">
    <source>
        <dbReference type="Proteomes" id="UP000735302"/>
    </source>
</evidence>
<reference evidence="9 10" key="1">
    <citation type="journal article" date="2021" name="Elife">
        <title>Chloroplast acquisition without the gene transfer in kleptoplastic sea slugs, Plakobranchus ocellatus.</title>
        <authorList>
            <person name="Maeda T."/>
            <person name="Takahashi S."/>
            <person name="Yoshida T."/>
            <person name="Shimamura S."/>
            <person name="Takaki Y."/>
            <person name="Nagai Y."/>
            <person name="Toyoda A."/>
            <person name="Suzuki Y."/>
            <person name="Arimoto A."/>
            <person name="Ishii H."/>
            <person name="Satoh N."/>
            <person name="Nishiyama T."/>
            <person name="Hasebe M."/>
            <person name="Maruyama T."/>
            <person name="Minagawa J."/>
            <person name="Obokata J."/>
            <person name="Shigenobu S."/>
        </authorList>
    </citation>
    <scope>NUCLEOTIDE SEQUENCE [LARGE SCALE GENOMIC DNA]</scope>
</reference>
<sequence>MVLFLFDHTTVSTVADTAVGSASSGRSTDGSAGADGNANANADVAASVSGTAGGTDLAASDGCIDAGGSSGADCVGAGAFIAADWIACGSGSDANAGAAECKRSNRSKNDLDREEGLRAHQSLHHLLVIGDNFLTMPSRKTEKPITAGEAMENLQDLLAELEDIGASHDELDLLNDVLGAPEYVALGEMYDILTLQLPEPEEEQAAGALHDTLDMLSSSKSNTPDVEQLLDILDNPHIRSLIYTHDDVSRKVYDDVFTDHMLLEAPPPPVFDALGERHRFVTIRKNGKEPLGITVRLDDNNVPVIARILQDSLADKQGLLRVGDIVKEVNGIAVFVPEDMMIVLKEAETSITFKIVPSALDQQFSDPVYMRACYNYDPMVDRLIPCKKAGLPFREGDILDVVDMTDENWWQAKLADMPNAPVGLIPSRTLQEKRNAYVLPELTKTKTSLLCGLKTKRKKKIGYNSAETTDFDKCDIKVYEEVERSNTHRCTLVLVGADGVGKRSLKERLIRENPDKYAAAIPYTSRPKKSNEQDGHGYYFIPAEQMEAEIKQNMYIDQGEFGGHLYGTRLSTIRDVIRTGKICVLDISARSLKFIMSPAFKPFVVFIAAPSIEALKVMNNERKRVNNNERRKEVDDLFMEERFIQTVKESKEMEKTYKGFFDEVIVNDDFENTYRTILEEERFIQTVKESKEMEKTYKGFFDEVIVNDDFENTYRTILEVLYKSQEIVMMIINY</sequence>
<dbReference type="SUPFAM" id="SSF50044">
    <property type="entry name" value="SH3-domain"/>
    <property type="match status" value="1"/>
</dbReference>
<dbReference type="Gene3D" id="1.10.287.650">
    <property type="entry name" value="L27 domain"/>
    <property type="match status" value="1"/>
</dbReference>
<dbReference type="PROSITE" id="PS51022">
    <property type="entry name" value="L27"/>
    <property type="match status" value="1"/>
</dbReference>
<proteinExistence type="inferred from homology"/>
<dbReference type="SUPFAM" id="SSF50156">
    <property type="entry name" value="PDZ domain-like"/>
    <property type="match status" value="1"/>
</dbReference>
<dbReference type="InterPro" id="IPR027417">
    <property type="entry name" value="P-loop_NTPase"/>
</dbReference>
<feature type="domain" description="Guanylate kinase-like" evidence="6">
    <location>
        <begin position="489"/>
        <end position="722"/>
    </location>
</feature>
<evidence type="ECO:0000259" key="6">
    <source>
        <dbReference type="PROSITE" id="PS50052"/>
    </source>
</evidence>
<evidence type="ECO:0000313" key="9">
    <source>
        <dbReference type="EMBL" id="GFO10597.1"/>
    </source>
</evidence>
<dbReference type="Pfam" id="PF00595">
    <property type="entry name" value="PDZ"/>
    <property type="match status" value="1"/>
</dbReference>
<name>A0AAV4ATG1_9GAST</name>
<dbReference type="Pfam" id="PF00018">
    <property type="entry name" value="SH3_1"/>
    <property type="match status" value="1"/>
</dbReference>
<dbReference type="Pfam" id="PF00625">
    <property type="entry name" value="Guanylate_kin"/>
    <property type="match status" value="1"/>
</dbReference>
<dbReference type="CDD" id="cd10832">
    <property type="entry name" value="PDZ_MPP6-MPP2-like"/>
    <property type="match status" value="1"/>
</dbReference>
<feature type="compositionally biased region" description="Basic and acidic residues" evidence="4">
    <location>
        <begin position="100"/>
        <end position="115"/>
    </location>
</feature>
<dbReference type="Proteomes" id="UP000735302">
    <property type="component" value="Unassembled WGS sequence"/>
</dbReference>
<organism evidence="9 10">
    <name type="scientific">Plakobranchus ocellatus</name>
    <dbReference type="NCBI Taxonomy" id="259542"/>
    <lineage>
        <taxon>Eukaryota</taxon>
        <taxon>Metazoa</taxon>
        <taxon>Spiralia</taxon>
        <taxon>Lophotrochozoa</taxon>
        <taxon>Mollusca</taxon>
        <taxon>Gastropoda</taxon>
        <taxon>Heterobranchia</taxon>
        <taxon>Euthyneura</taxon>
        <taxon>Panpulmonata</taxon>
        <taxon>Sacoglossa</taxon>
        <taxon>Placobranchoidea</taxon>
        <taxon>Plakobranchidae</taxon>
        <taxon>Plakobranchus</taxon>
    </lineage>
</organism>
<dbReference type="InterPro" id="IPR008144">
    <property type="entry name" value="Guanylate_kin-like_dom"/>
</dbReference>
<evidence type="ECO:0000256" key="2">
    <source>
        <dbReference type="ARBA" id="ARBA00022443"/>
    </source>
</evidence>
<dbReference type="AlphaFoldDB" id="A0AAV4ATG1"/>
<dbReference type="PROSITE" id="PS50052">
    <property type="entry name" value="GUANYLATE_KINASE_2"/>
    <property type="match status" value="1"/>
</dbReference>
<dbReference type="InterPro" id="IPR036034">
    <property type="entry name" value="PDZ_sf"/>
</dbReference>
<dbReference type="InterPro" id="IPR036028">
    <property type="entry name" value="SH3-like_dom_sf"/>
</dbReference>
<dbReference type="InterPro" id="IPR001452">
    <property type="entry name" value="SH3_domain"/>
</dbReference>
<dbReference type="InterPro" id="IPR036892">
    <property type="entry name" value="L27_dom_sf"/>
</dbReference>
<dbReference type="EMBL" id="BLXT01004186">
    <property type="protein sequence ID" value="GFO10597.1"/>
    <property type="molecule type" value="Genomic_DNA"/>
</dbReference>
<evidence type="ECO:0000259" key="8">
    <source>
        <dbReference type="PROSITE" id="PS51022"/>
    </source>
</evidence>
<dbReference type="InterPro" id="IPR001478">
    <property type="entry name" value="PDZ"/>
</dbReference>
<evidence type="ECO:0000256" key="1">
    <source>
        <dbReference type="ARBA" id="ARBA00007014"/>
    </source>
</evidence>
<protein>
    <submittedName>
        <fullName evidence="9">MAGUK p55 subfamily member 6-like</fullName>
    </submittedName>
</protein>
<dbReference type="Gene3D" id="2.30.42.10">
    <property type="match status" value="1"/>
</dbReference>
<keyword evidence="2 3" id="KW-0728">SH3 domain</keyword>
<evidence type="ECO:0000256" key="4">
    <source>
        <dbReference type="SAM" id="MobiDB-lite"/>
    </source>
</evidence>
<dbReference type="InterPro" id="IPR014775">
    <property type="entry name" value="L27_C"/>
</dbReference>
<gene>
    <name evidence="9" type="ORF">PoB_003710200</name>
</gene>
<dbReference type="InterPro" id="IPR050716">
    <property type="entry name" value="MAGUK"/>
</dbReference>
<accession>A0AAV4ATG1</accession>
<feature type="domain" description="PDZ" evidence="7">
    <location>
        <begin position="280"/>
        <end position="359"/>
    </location>
</feature>
<dbReference type="CDD" id="cd00071">
    <property type="entry name" value="GMPK"/>
    <property type="match status" value="1"/>
</dbReference>